<keyword evidence="6" id="KW-0256">Endoplasmic reticulum</keyword>
<protein>
    <recommendedName>
        <fullName evidence="11">Microsomal glutathione S-transferase 1</fullName>
        <ecNumber evidence="3">2.5.1.18</ecNumber>
    </recommendedName>
</protein>
<evidence type="ECO:0000256" key="6">
    <source>
        <dbReference type="ARBA" id="ARBA00022824"/>
    </source>
</evidence>
<evidence type="ECO:0000256" key="9">
    <source>
        <dbReference type="ARBA" id="ARBA00023136"/>
    </source>
</evidence>
<evidence type="ECO:0000256" key="2">
    <source>
        <dbReference type="ARBA" id="ARBA00004477"/>
    </source>
</evidence>
<dbReference type="InterPro" id="IPR040162">
    <property type="entry name" value="MGST1-like"/>
</dbReference>
<dbReference type="EMBL" id="FOWP01000003">
    <property type="protein sequence ID" value="SFO93204.1"/>
    <property type="molecule type" value="Genomic_DNA"/>
</dbReference>
<dbReference type="Pfam" id="PF01124">
    <property type="entry name" value="MAPEG"/>
    <property type="match status" value="1"/>
</dbReference>
<dbReference type="Gene3D" id="1.20.120.550">
    <property type="entry name" value="Membrane associated eicosanoid/glutathione metabolism-like domain"/>
    <property type="match status" value="1"/>
</dbReference>
<evidence type="ECO:0000256" key="4">
    <source>
        <dbReference type="ARBA" id="ARBA00022679"/>
    </source>
</evidence>
<evidence type="ECO:0000256" key="7">
    <source>
        <dbReference type="ARBA" id="ARBA00022989"/>
    </source>
</evidence>
<comment type="function">
    <text evidence="1">Conjugation of reduced glutathione to a wide number of exogenous and endogenous hydrophobic electrophiles.</text>
</comment>
<dbReference type="STRING" id="658457.SAMN05216601_103393"/>
<dbReference type="GO" id="GO:0016020">
    <property type="term" value="C:membrane"/>
    <property type="evidence" value="ECO:0007669"/>
    <property type="project" value="InterPro"/>
</dbReference>
<dbReference type="AlphaFoldDB" id="A0A1I5L754"/>
<name>A0A1I5L754_9GAMM</name>
<dbReference type="RefSeq" id="WP_074937868.1">
    <property type="nucleotide sequence ID" value="NZ_FOWP01000003.1"/>
</dbReference>
<proteinExistence type="predicted"/>
<dbReference type="InterPro" id="IPR023352">
    <property type="entry name" value="MAPEG-like_dom_sf"/>
</dbReference>
<comment type="subcellular location">
    <subcellularLocation>
        <location evidence="2">Endoplasmic reticulum membrane</location>
        <topology evidence="2">Multi-pass membrane protein</topology>
    </subcellularLocation>
</comment>
<dbReference type="InterPro" id="IPR001129">
    <property type="entry name" value="Membr-assoc_MAPEG"/>
</dbReference>
<evidence type="ECO:0000256" key="11">
    <source>
        <dbReference type="ARBA" id="ARBA00039397"/>
    </source>
</evidence>
<comment type="subunit">
    <text evidence="10">Homotrimer; The trimer binds only one molecule of glutathione.</text>
</comment>
<evidence type="ECO:0000256" key="8">
    <source>
        <dbReference type="ARBA" id="ARBA00022990"/>
    </source>
</evidence>
<evidence type="ECO:0000256" key="12">
    <source>
        <dbReference type="ARBA" id="ARBA00049385"/>
    </source>
</evidence>
<dbReference type="OrthoDB" id="6365081at2"/>
<comment type="catalytic activity">
    <reaction evidence="12">
        <text>RX + glutathione = an S-substituted glutathione + a halide anion + H(+)</text>
        <dbReference type="Rhea" id="RHEA:16437"/>
        <dbReference type="ChEBI" id="CHEBI:15378"/>
        <dbReference type="ChEBI" id="CHEBI:16042"/>
        <dbReference type="ChEBI" id="CHEBI:17792"/>
        <dbReference type="ChEBI" id="CHEBI:57925"/>
        <dbReference type="ChEBI" id="CHEBI:90779"/>
        <dbReference type="EC" id="2.5.1.18"/>
    </reaction>
    <physiologicalReaction direction="left-to-right" evidence="12">
        <dbReference type="Rhea" id="RHEA:16438"/>
    </physiologicalReaction>
</comment>
<evidence type="ECO:0000313" key="14">
    <source>
        <dbReference type="Proteomes" id="UP000182400"/>
    </source>
</evidence>
<keyword evidence="4 13" id="KW-0808">Transferase</keyword>
<dbReference type="GO" id="GO:0004364">
    <property type="term" value="F:glutathione transferase activity"/>
    <property type="evidence" value="ECO:0007669"/>
    <property type="project" value="UniProtKB-EC"/>
</dbReference>
<keyword evidence="8" id="KW-0007">Acetylation</keyword>
<evidence type="ECO:0000256" key="1">
    <source>
        <dbReference type="ARBA" id="ARBA00003701"/>
    </source>
</evidence>
<organism evidence="13 14">
    <name type="scientific">Ectopseudomonas composti</name>
    <dbReference type="NCBI Taxonomy" id="658457"/>
    <lineage>
        <taxon>Bacteria</taxon>
        <taxon>Pseudomonadati</taxon>
        <taxon>Pseudomonadota</taxon>
        <taxon>Gammaproteobacteria</taxon>
        <taxon>Pseudomonadales</taxon>
        <taxon>Pseudomonadaceae</taxon>
        <taxon>Ectopseudomonas</taxon>
    </lineage>
</organism>
<dbReference type="SUPFAM" id="SSF161084">
    <property type="entry name" value="MAPEG domain-like"/>
    <property type="match status" value="1"/>
</dbReference>
<keyword evidence="7" id="KW-1133">Transmembrane helix</keyword>
<evidence type="ECO:0000256" key="10">
    <source>
        <dbReference type="ARBA" id="ARBA00038540"/>
    </source>
</evidence>
<dbReference type="Proteomes" id="UP000182400">
    <property type="component" value="Unassembled WGS sequence"/>
</dbReference>
<evidence type="ECO:0000256" key="3">
    <source>
        <dbReference type="ARBA" id="ARBA00012452"/>
    </source>
</evidence>
<evidence type="ECO:0000256" key="5">
    <source>
        <dbReference type="ARBA" id="ARBA00022692"/>
    </source>
</evidence>
<keyword evidence="9" id="KW-0472">Membrane</keyword>
<dbReference type="PANTHER" id="PTHR10689:SF6">
    <property type="entry name" value="MICROSOMAL GLUTATHIONE S-TRANSFERASE 1"/>
    <property type="match status" value="1"/>
</dbReference>
<reference evidence="13 14" key="1">
    <citation type="submission" date="2016-10" db="EMBL/GenBank/DDBJ databases">
        <authorList>
            <person name="de Groot N.N."/>
        </authorList>
    </citation>
    <scope>NUCLEOTIDE SEQUENCE [LARGE SCALE GENOMIC DNA]</scope>
    <source>
        <strain evidence="13 14">CCUG 59231</strain>
    </source>
</reference>
<dbReference type="PANTHER" id="PTHR10689">
    <property type="entry name" value="MICROSOMAL GLUTATHIONE S-TRANSFERASE 1"/>
    <property type="match status" value="1"/>
</dbReference>
<keyword evidence="5" id="KW-0812">Transmembrane</keyword>
<dbReference type="EC" id="2.5.1.18" evidence="3"/>
<sequence>MNGLLQLYGLCVLALFLKMLVISCYQGYFRLRYRAFANVEDAAFVGRAVMAQDLPQVRRAARAWANDLENIPLFFVLGALAIALQTPDDVTGLLFCAFTVARAIHTLTYLGGWQPWRSLAYGVGLACLLVLAAMIGKALL</sequence>
<gene>
    <name evidence="13" type="ORF">SAMN05216601_103393</name>
</gene>
<evidence type="ECO:0000313" key="13">
    <source>
        <dbReference type="EMBL" id="SFO93204.1"/>
    </source>
</evidence>
<accession>A0A1I5L754</accession>